<feature type="transmembrane region" description="Helical" evidence="2">
    <location>
        <begin position="21"/>
        <end position="48"/>
    </location>
</feature>
<evidence type="ECO:0000313" key="3">
    <source>
        <dbReference type="EMBL" id="KAF0693732.1"/>
    </source>
</evidence>
<dbReference type="Proteomes" id="UP000332933">
    <property type="component" value="Unassembled WGS sequence"/>
</dbReference>
<evidence type="ECO:0000256" key="1">
    <source>
        <dbReference type="SAM" id="MobiDB-lite"/>
    </source>
</evidence>
<proteinExistence type="predicted"/>
<dbReference type="OrthoDB" id="78538at2759"/>
<feature type="transmembrane region" description="Helical" evidence="2">
    <location>
        <begin position="211"/>
        <end position="231"/>
    </location>
</feature>
<protein>
    <submittedName>
        <fullName evidence="4">Aste57867_15333 protein</fullName>
    </submittedName>
</protein>
<evidence type="ECO:0000313" key="5">
    <source>
        <dbReference type="Proteomes" id="UP000332933"/>
    </source>
</evidence>
<dbReference type="AlphaFoldDB" id="A0A485L5S8"/>
<feature type="transmembrane region" description="Helical" evidence="2">
    <location>
        <begin position="93"/>
        <end position="113"/>
    </location>
</feature>
<feature type="transmembrane region" description="Helical" evidence="2">
    <location>
        <begin position="60"/>
        <end position="81"/>
    </location>
</feature>
<reference evidence="3" key="2">
    <citation type="submission" date="2019-06" db="EMBL/GenBank/DDBJ databases">
        <title>Genomics analysis of Aphanomyces spp. identifies a new class of oomycete effector associated with host adaptation.</title>
        <authorList>
            <person name="Gaulin E."/>
        </authorList>
    </citation>
    <scope>NUCLEOTIDE SEQUENCE</scope>
    <source>
        <strain evidence="3">CBS 578.67</strain>
    </source>
</reference>
<evidence type="ECO:0000256" key="2">
    <source>
        <dbReference type="SAM" id="Phobius"/>
    </source>
</evidence>
<accession>A0A485L5S8</accession>
<feature type="transmembrane region" description="Helical" evidence="2">
    <location>
        <begin position="181"/>
        <end position="199"/>
    </location>
</feature>
<keyword evidence="2" id="KW-0472">Membrane</keyword>
<gene>
    <name evidence="4" type="primary">Aste57867_15333</name>
    <name evidence="3" type="ORF">As57867_015277</name>
    <name evidence="4" type="ORF">ASTE57867_15333</name>
</gene>
<organism evidence="4 5">
    <name type="scientific">Aphanomyces stellatus</name>
    <dbReference type="NCBI Taxonomy" id="120398"/>
    <lineage>
        <taxon>Eukaryota</taxon>
        <taxon>Sar</taxon>
        <taxon>Stramenopiles</taxon>
        <taxon>Oomycota</taxon>
        <taxon>Saprolegniomycetes</taxon>
        <taxon>Saprolegniales</taxon>
        <taxon>Verrucalvaceae</taxon>
        <taxon>Aphanomyces</taxon>
    </lineage>
</organism>
<dbReference type="EMBL" id="CAADRA010005670">
    <property type="protein sequence ID" value="VFT92141.1"/>
    <property type="molecule type" value="Genomic_DNA"/>
</dbReference>
<keyword evidence="2" id="KW-0812">Transmembrane</keyword>
<feature type="transmembrane region" description="Helical" evidence="2">
    <location>
        <begin position="125"/>
        <end position="151"/>
    </location>
</feature>
<name>A0A485L5S8_9STRA</name>
<keyword evidence="2" id="KW-1133">Transmembrane helix</keyword>
<dbReference type="EMBL" id="VJMH01005649">
    <property type="protein sequence ID" value="KAF0693732.1"/>
    <property type="molecule type" value="Genomic_DNA"/>
</dbReference>
<feature type="region of interest" description="Disordered" evidence="1">
    <location>
        <begin position="318"/>
        <end position="337"/>
    </location>
</feature>
<feature type="transmembrane region" description="Helical" evidence="2">
    <location>
        <begin position="278"/>
        <end position="300"/>
    </location>
</feature>
<keyword evidence="5" id="KW-1185">Reference proteome</keyword>
<reference evidence="4 5" key="1">
    <citation type="submission" date="2019-03" db="EMBL/GenBank/DDBJ databases">
        <authorList>
            <person name="Gaulin E."/>
            <person name="Dumas B."/>
        </authorList>
    </citation>
    <scope>NUCLEOTIDE SEQUENCE [LARGE SCALE GENOMIC DNA]</scope>
    <source>
        <strain evidence="4">CBS 568.67</strain>
    </source>
</reference>
<sequence>MDKLAPLRSPPTSPTAQRRRSLHHVISIVGLFVLAAMAVACVVVAASSSVSGGCPSETPVVLGLLGSLFAAWLALGLFVFCRRAAPSSTTASIAVGLGLASILAGVGGVICAAQKGCARLEPGVFSLTIAASCVLVAVCAPLVGLLVHYALRDFSTRDPRASSLLELVRCSCLSSAAKRTLAVTPFAVLALLALVLFHLHRDERRCAQPFLFYFVIASGLFAILVVIALWCTLHPHSTAAAAALPPLLTTHALCAVAWAVVGSVWLHAASSQATCSPGLLHAAHCLRVLLFLVGGLLLALTCCCKLERLCLPLVVPPPSAQRRRQSCQPASPRVQLV</sequence>
<feature type="transmembrane region" description="Helical" evidence="2">
    <location>
        <begin position="243"/>
        <end position="266"/>
    </location>
</feature>
<evidence type="ECO:0000313" key="4">
    <source>
        <dbReference type="EMBL" id="VFT92141.1"/>
    </source>
</evidence>